<keyword evidence="2" id="KW-0393">Immunoglobulin domain</keyword>
<dbReference type="InterPro" id="IPR007110">
    <property type="entry name" value="Ig-like_dom"/>
</dbReference>
<dbReference type="SMART" id="SM00408">
    <property type="entry name" value="IGc2"/>
    <property type="match status" value="1"/>
</dbReference>
<feature type="domain" description="Ig-like" evidence="3">
    <location>
        <begin position="2"/>
        <end position="87"/>
    </location>
</feature>
<dbReference type="SMART" id="SM00409">
    <property type="entry name" value="IG"/>
    <property type="match status" value="1"/>
</dbReference>
<accession>A0ABD0NUT3</accession>
<dbReference type="PANTHER" id="PTHR10075:SF100">
    <property type="entry name" value="FASCICLIN-2"/>
    <property type="match status" value="1"/>
</dbReference>
<dbReference type="Pfam" id="PF07679">
    <property type="entry name" value="I-set"/>
    <property type="match status" value="1"/>
</dbReference>
<dbReference type="SUPFAM" id="SSF48726">
    <property type="entry name" value="Immunoglobulin"/>
    <property type="match status" value="1"/>
</dbReference>
<protein>
    <recommendedName>
        <fullName evidence="3">Ig-like domain-containing protein</fullName>
    </recommendedName>
</protein>
<dbReference type="Gene3D" id="2.60.40.10">
    <property type="entry name" value="Immunoglobulins"/>
    <property type="match status" value="1"/>
</dbReference>
<dbReference type="FunFam" id="2.60.40.10:FF:000032">
    <property type="entry name" value="palladin isoform X1"/>
    <property type="match status" value="1"/>
</dbReference>
<keyword evidence="1" id="KW-1015">Disulfide bond</keyword>
<gene>
    <name evidence="4" type="ORF">M9458_040589</name>
</gene>
<name>A0ABD0NUT3_CIRMR</name>
<feature type="non-terminal residue" evidence="4">
    <location>
        <position position="1"/>
    </location>
</feature>
<reference evidence="4 5" key="1">
    <citation type="submission" date="2024-05" db="EMBL/GenBank/DDBJ databases">
        <title>Genome sequencing and assembly of Indian major carp, Cirrhinus mrigala (Hamilton, 1822).</title>
        <authorList>
            <person name="Mohindra V."/>
            <person name="Chowdhury L.M."/>
            <person name="Lal K."/>
            <person name="Jena J.K."/>
        </authorList>
    </citation>
    <scope>NUCLEOTIDE SEQUENCE [LARGE SCALE GENOMIC DNA]</scope>
    <source>
        <strain evidence="4">CM1030</strain>
        <tissue evidence="4">Blood</tissue>
    </source>
</reference>
<dbReference type="EMBL" id="JAMKFB020000020">
    <property type="protein sequence ID" value="KAL0164836.1"/>
    <property type="molecule type" value="Genomic_DNA"/>
</dbReference>
<evidence type="ECO:0000313" key="4">
    <source>
        <dbReference type="EMBL" id="KAL0164836.1"/>
    </source>
</evidence>
<keyword evidence="5" id="KW-1185">Reference proteome</keyword>
<evidence type="ECO:0000259" key="3">
    <source>
        <dbReference type="PROSITE" id="PS50835"/>
    </source>
</evidence>
<dbReference type="PROSITE" id="PS50835">
    <property type="entry name" value="IG_LIKE"/>
    <property type="match status" value="1"/>
</dbReference>
<dbReference type="InterPro" id="IPR013098">
    <property type="entry name" value="Ig_I-set"/>
</dbReference>
<dbReference type="InterPro" id="IPR003599">
    <property type="entry name" value="Ig_sub"/>
</dbReference>
<feature type="non-terminal residue" evidence="4">
    <location>
        <position position="89"/>
    </location>
</feature>
<comment type="caution">
    <text evidence="4">The sequence shown here is derived from an EMBL/GenBank/DDBJ whole genome shotgun (WGS) entry which is preliminary data.</text>
</comment>
<evidence type="ECO:0000256" key="1">
    <source>
        <dbReference type="ARBA" id="ARBA00023157"/>
    </source>
</evidence>
<dbReference type="AlphaFoldDB" id="A0ABD0NUT3"/>
<evidence type="ECO:0000256" key="2">
    <source>
        <dbReference type="ARBA" id="ARBA00023319"/>
    </source>
</evidence>
<dbReference type="InterPro" id="IPR013783">
    <property type="entry name" value="Ig-like_fold"/>
</dbReference>
<organism evidence="4 5">
    <name type="scientific">Cirrhinus mrigala</name>
    <name type="common">Mrigala</name>
    <dbReference type="NCBI Taxonomy" id="683832"/>
    <lineage>
        <taxon>Eukaryota</taxon>
        <taxon>Metazoa</taxon>
        <taxon>Chordata</taxon>
        <taxon>Craniata</taxon>
        <taxon>Vertebrata</taxon>
        <taxon>Euteleostomi</taxon>
        <taxon>Actinopterygii</taxon>
        <taxon>Neopterygii</taxon>
        <taxon>Teleostei</taxon>
        <taxon>Ostariophysi</taxon>
        <taxon>Cypriniformes</taxon>
        <taxon>Cyprinidae</taxon>
        <taxon>Labeoninae</taxon>
        <taxon>Labeonini</taxon>
        <taxon>Cirrhinus</taxon>
    </lineage>
</organism>
<proteinExistence type="predicted"/>
<dbReference type="PANTHER" id="PTHR10075">
    <property type="entry name" value="BASIGIN RELATED"/>
    <property type="match status" value="1"/>
</dbReference>
<dbReference type="InterPro" id="IPR036179">
    <property type="entry name" value="Ig-like_dom_sf"/>
</dbReference>
<evidence type="ECO:0000313" key="5">
    <source>
        <dbReference type="Proteomes" id="UP001529510"/>
    </source>
</evidence>
<dbReference type="Proteomes" id="UP001529510">
    <property type="component" value="Unassembled WGS sequence"/>
</dbReference>
<sequence>PPPAIMVPTNATVSPGVNVILTCIVASTVRFNLTWQRGDVDARLDHRMRVTANLSLEIQRVTPDDVGWYTCIAANEGGVSSSRVYLNVQ</sequence>
<dbReference type="InterPro" id="IPR003598">
    <property type="entry name" value="Ig_sub2"/>
</dbReference>